<dbReference type="Proteomes" id="UP001156641">
    <property type="component" value="Unassembled WGS sequence"/>
</dbReference>
<name>A0ABQ6A6C7_9PROT</name>
<keyword evidence="2" id="KW-0808">Transferase</keyword>
<evidence type="ECO:0000259" key="1">
    <source>
        <dbReference type="Pfam" id="PF13649"/>
    </source>
</evidence>
<dbReference type="RefSeq" id="WP_284257961.1">
    <property type="nucleotide sequence ID" value="NZ_BSOS01000065.1"/>
</dbReference>
<dbReference type="Gene3D" id="3.40.50.150">
    <property type="entry name" value="Vaccinia Virus protein VP39"/>
    <property type="match status" value="1"/>
</dbReference>
<protein>
    <submittedName>
        <fullName evidence="2">Methyltransferase</fullName>
    </submittedName>
</protein>
<dbReference type="Pfam" id="PF13649">
    <property type="entry name" value="Methyltransf_25"/>
    <property type="match status" value="1"/>
</dbReference>
<sequence length="241" mass="24706">MNEITSGGLLGGRVAYRQLATGHRTGFEPVLMAAAVPARAGELVLEAGTGAGAALLCMAARVPGVRGVGIEYEPALARLANENFRANGFADNACIRGDAMHLPFPSHAFGHVMANPPWFSAHNTASPDARRALAHQAGPGLLEGWINSLTRVLRPRGSITLILPAASFAAAGAALRGAGCGAISLFPLWPRAGEPAKIVIIAARRGAKSPDRVLQGLALHDAAGITPAADAVLRQGAGLNL</sequence>
<dbReference type="InterPro" id="IPR050210">
    <property type="entry name" value="tRNA_Adenine-N(6)_MTase"/>
</dbReference>
<organism evidence="2 3">
    <name type="scientific">Acidocella aquatica</name>
    <dbReference type="NCBI Taxonomy" id="1922313"/>
    <lineage>
        <taxon>Bacteria</taxon>
        <taxon>Pseudomonadati</taxon>
        <taxon>Pseudomonadota</taxon>
        <taxon>Alphaproteobacteria</taxon>
        <taxon>Acetobacterales</taxon>
        <taxon>Acidocellaceae</taxon>
        <taxon>Acidocella</taxon>
    </lineage>
</organism>
<dbReference type="PANTHER" id="PTHR47739">
    <property type="entry name" value="TRNA1(VAL) (ADENINE(37)-N6)-METHYLTRANSFERASE"/>
    <property type="match status" value="1"/>
</dbReference>
<keyword evidence="2" id="KW-0489">Methyltransferase</keyword>
<feature type="domain" description="Methyltransferase" evidence="1">
    <location>
        <begin position="44"/>
        <end position="134"/>
    </location>
</feature>
<dbReference type="EMBL" id="BSOS01000065">
    <property type="protein sequence ID" value="GLR67232.1"/>
    <property type="molecule type" value="Genomic_DNA"/>
</dbReference>
<accession>A0ABQ6A6C7</accession>
<dbReference type="InterPro" id="IPR041698">
    <property type="entry name" value="Methyltransf_25"/>
</dbReference>
<proteinExistence type="predicted"/>
<gene>
    <name evidence="2" type="ORF">GCM10010909_19130</name>
</gene>
<reference evidence="3" key="1">
    <citation type="journal article" date="2019" name="Int. J. Syst. Evol. Microbiol.">
        <title>The Global Catalogue of Microorganisms (GCM) 10K type strain sequencing project: providing services to taxonomists for standard genome sequencing and annotation.</title>
        <authorList>
            <consortium name="The Broad Institute Genomics Platform"/>
            <consortium name="The Broad Institute Genome Sequencing Center for Infectious Disease"/>
            <person name="Wu L."/>
            <person name="Ma J."/>
        </authorList>
    </citation>
    <scope>NUCLEOTIDE SEQUENCE [LARGE SCALE GENOMIC DNA]</scope>
    <source>
        <strain evidence="3">NBRC 112502</strain>
    </source>
</reference>
<comment type="caution">
    <text evidence="2">The sequence shown here is derived from an EMBL/GenBank/DDBJ whole genome shotgun (WGS) entry which is preliminary data.</text>
</comment>
<dbReference type="InterPro" id="IPR029063">
    <property type="entry name" value="SAM-dependent_MTases_sf"/>
</dbReference>
<dbReference type="GO" id="GO:0032259">
    <property type="term" value="P:methylation"/>
    <property type="evidence" value="ECO:0007669"/>
    <property type="project" value="UniProtKB-KW"/>
</dbReference>
<dbReference type="PANTHER" id="PTHR47739:SF1">
    <property type="entry name" value="TRNA1(VAL) (ADENINE(37)-N6)-METHYLTRANSFERASE"/>
    <property type="match status" value="1"/>
</dbReference>
<dbReference type="GO" id="GO:0008168">
    <property type="term" value="F:methyltransferase activity"/>
    <property type="evidence" value="ECO:0007669"/>
    <property type="project" value="UniProtKB-KW"/>
</dbReference>
<dbReference type="SUPFAM" id="SSF53335">
    <property type="entry name" value="S-adenosyl-L-methionine-dependent methyltransferases"/>
    <property type="match status" value="1"/>
</dbReference>
<keyword evidence="3" id="KW-1185">Reference proteome</keyword>
<dbReference type="CDD" id="cd02440">
    <property type="entry name" value="AdoMet_MTases"/>
    <property type="match status" value="1"/>
</dbReference>
<evidence type="ECO:0000313" key="3">
    <source>
        <dbReference type="Proteomes" id="UP001156641"/>
    </source>
</evidence>
<evidence type="ECO:0000313" key="2">
    <source>
        <dbReference type="EMBL" id="GLR67232.1"/>
    </source>
</evidence>